<dbReference type="EMBL" id="BEZZ01135530">
    <property type="protein sequence ID" value="GCC44448.1"/>
    <property type="molecule type" value="Genomic_DNA"/>
</dbReference>
<evidence type="ECO:0000256" key="1">
    <source>
        <dbReference type="SAM" id="MobiDB-lite"/>
    </source>
</evidence>
<reference evidence="2 3" key="1">
    <citation type="journal article" date="2018" name="Nat. Ecol. Evol.">
        <title>Shark genomes provide insights into elasmobranch evolution and the origin of vertebrates.</title>
        <authorList>
            <person name="Hara Y"/>
            <person name="Yamaguchi K"/>
            <person name="Onimaru K"/>
            <person name="Kadota M"/>
            <person name="Koyanagi M"/>
            <person name="Keeley SD"/>
            <person name="Tatsumi K"/>
            <person name="Tanaka K"/>
            <person name="Motone F"/>
            <person name="Kageyama Y"/>
            <person name="Nozu R"/>
            <person name="Adachi N"/>
            <person name="Nishimura O"/>
            <person name="Nakagawa R"/>
            <person name="Tanegashima C"/>
            <person name="Kiyatake I"/>
            <person name="Matsumoto R"/>
            <person name="Murakumo K"/>
            <person name="Nishida K"/>
            <person name="Terakita A"/>
            <person name="Kuratani S"/>
            <person name="Sato K"/>
            <person name="Hyodo S Kuraku.S."/>
        </authorList>
    </citation>
    <scope>NUCLEOTIDE SEQUENCE [LARGE SCALE GENOMIC DNA]</scope>
</reference>
<dbReference type="STRING" id="137246.A0A401TPD4"/>
<proteinExistence type="predicted"/>
<feature type="region of interest" description="Disordered" evidence="1">
    <location>
        <begin position="24"/>
        <end position="71"/>
    </location>
</feature>
<name>A0A401TPD4_CHIPU</name>
<feature type="region of interest" description="Disordered" evidence="1">
    <location>
        <begin position="112"/>
        <end position="225"/>
    </location>
</feature>
<organism evidence="2 3">
    <name type="scientific">Chiloscyllium punctatum</name>
    <name type="common">Brownbanded bambooshark</name>
    <name type="synonym">Hemiscyllium punctatum</name>
    <dbReference type="NCBI Taxonomy" id="137246"/>
    <lineage>
        <taxon>Eukaryota</taxon>
        <taxon>Metazoa</taxon>
        <taxon>Chordata</taxon>
        <taxon>Craniata</taxon>
        <taxon>Vertebrata</taxon>
        <taxon>Chondrichthyes</taxon>
        <taxon>Elasmobranchii</taxon>
        <taxon>Galeomorphii</taxon>
        <taxon>Galeoidea</taxon>
        <taxon>Orectolobiformes</taxon>
        <taxon>Hemiscylliidae</taxon>
        <taxon>Chiloscyllium</taxon>
    </lineage>
</organism>
<dbReference type="AlphaFoldDB" id="A0A401TPD4"/>
<comment type="caution">
    <text evidence="2">The sequence shown here is derived from an EMBL/GenBank/DDBJ whole genome shotgun (WGS) entry which is preliminary data.</text>
</comment>
<accession>A0A401TPD4</accession>
<dbReference type="PANTHER" id="PTHR14195">
    <property type="entry name" value="G PATCH DOMAIN CONTAINING PROTEIN 2"/>
    <property type="match status" value="1"/>
</dbReference>
<dbReference type="OrthoDB" id="6095487at2759"/>
<dbReference type="OMA" id="YHTWHES"/>
<protein>
    <submittedName>
        <fullName evidence="2">Uncharacterized protein</fullName>
    </submittedName>
</protein>
<gene>
    <name evidence="2" type="ORF">chiPu_0028603</name>
</gene>
<dbReference type="InterPro" id="IPR051189">
    <property type="entry name" value="Splicing_assoc_domain"/>
</dbReference>
<sequence length="225" mass="24787">MDELAHDLVSALDETSEQNRLDEEIWEGSGLCPRQQQRRQARKRRGRKRRSNSNHSLDYTRCYSEVSESSQDELGLAAAAAADTDSDDDRAVVKQLSSLNVTLKGKVHNWHESDSFTENSPGQPLRRRRKVKRVTSGGAGDVSATLQKKLKVSQPGPTSQSPAGPPKPPGQHKKQRLSKAAGVESGLSPEGHSVQDSLHLEGGRKEAMDCQTEEHKASDEIMTDR</sequence>
<evidence type="ECO:0000313" key="2">
    <source>
        <dbReference type="EMBL" id="GCC44448.1"/>
    </source>
</evidence>
<evidence type="ECO:0000313" key="3">
    <source>
        <dbReference type="Proteomes" id="UP000287033"/>
    </source>
</evidence>
<feature type="compositionally biased region" description="Basic and acidic residues" evidence="1">
    <location>
        <begin position="198"/>
        <end position="225"/>
    </location>
</feature>
<keyword evidence="3" id="KW-1185">Reference proteome</keyword>
<feature type="compositionally biased region" description="Basic residues" evidence="1">
    <location>
        <begin position="36"/>
        <end position="52"/>
    </location>
</feature>
<dbReference type="Proteomes" id="UP000287033">
    <property type="component" value="Unassembled WGS sequence"/>
</dbReference>